<accession>A0A6V7XQB6</accession>
<dbReference type="EMBL" id="CAJEWN010001945">
    <property type="protein sequence ID" value="CAD2201057.1"/>
    <property type="molecule type" value="Genomic_DNA"/>
</dbReference>
<comment type="caution">
    <text evidence="1">The sequence shown here is derived from an EMBL/GenBank/DDBJ whole genome shotgun (WGS) entry which is preliminary data.</text>
</comment>
<name>A0A6V7XQB6_MELEN</name>
<dbReference type="AlphaFoldDB" id="A0A6V7XQB6"/>
<dbReference type="Proteomes" id="UP000580250">
    <property type="component" value="Unassembled WGS sequence"/>
</dbReference>
<organism evidence="1 2">
    <name type="scientific">Meloidogyne enterolobii</name>
    <name type="common">Root-knot nematode worm</name>
    <name type="synonym">Meloidogyne mayaguensis</name>
    <dbReference type="NCBI Taxonomy" id="390850"/>
    <lineage>
        <taxon>Eukaryota</taxon>
        <taxon>Metazoa</taxon>
        <taxon>Ecdysozoa</taxon>
        <taxon>Nematoda</taxon>
        <taxon>Chromadorea</taxon>
        <taxon>Rhabditida</taxon>
        <taxon>Tylenchina</taxon>
        <taxon>Tylenchomorpha</taxon>
        <taxon>Tylenchoidea</taxon>
        <taxon>Meloidogynidae</taxon>
        <taxon>Meloidogyninae</taxon>
        <taxon>Meloidogyne</taxon>
    </lineage>
</organism>
<dbReference type="Gene3D" id="2.60.120.920">
    <property type="match status" value="1"/>
</dbReference>
<dbReference type="InterPro" id="IPR043136">
    <property type="entry name" value="B30.2/SPRY_sf"/>
</dbReference>
<sequence length="205" mass="23659">MLLQGMHKHKKPIGNCKRGVGFVNIINDENIKYINCLEGKGVCDEYGLVSAKNPFKKPHIYFNYSLYYFEVKCKIEKNTDEKRLNIGVKNCITRKSVVFLTNSAIIRNEKNEKFKVSTVFNNNDIFGCGLVYPPTNKLNEEFPYVFFTQNGNQIGKGILLMENSESYKPHIGLKCCSVEANFGNNWESRPFEYDITKHLILKEFC</sequence>
<evidence type="ECO:0000313" key="1">
    <source>
        <dbReference type="EMBL" id="CAD2201057.1"/>
    </source>
</evidence>
<dbReference type="OrthoDB" id="258495at2759"/>
<evidence type="ECO:0000313" key="2">
    <source>
        <dbReference type="Proteomes" id="UP000580250"/>
    </source>
</evidence>
<reference evidence="1 2" key="1">
    <citation type="submission" date="2020-08" db="EMBL/GenBank/DDBJ databases">
        <authorList>
            <person name="Koutsovoulos G."/>
            <person name="Danchin GJ E."/>
        </authorList>
    </citation>
    <scope>NUCLEOTIDE SEQUENCE [LARGE SCALE GENOMIC DNA]</scope>
</reference>
<gene>
    <name evidence="1" type="ORF">MENT_LOCUS54582</name>
</gene>
<proteinExistence type="predicted"/>
<protein>
    <submittedName>
        <fullName evidence="1">Uncharacterized protein</fullName>
    </submittedName>
</protein>